<name>A0AAV0BUL7_PHAPC</name>
<keyword evidence="6" id="KW-1185">Reference proteome</keyword>
<keyword evidence="3" id="KW-0694">RNA-binding</keyword>
<dbReference type="Pfam" id="PF05091">
    <property type="entry name" value="eIF-3_zeta"/>
    <property type="match status" value="1"/>
</dbReference>
<evidence type="ECO:0000256" key="1">
    <source>
        <dbReference type="ARBA" id="ARBA00022490"/>
    </source>
</evidence>
<dbReference type="EMBL" id="CALTRL010006295">
    <property type="protein sequence ID" value="CAH7690425.1"/>
    <property type="molecule type" value="Genomic_DNA"/>
</dbReference>
<dbReference type="GO" id="GO:0003723">
    <property type="term" value="F:RNA binding"/>
    <property type="evidence" value="ECO:0007669"/>
    <property type="project" value="UniProtKB-KW"/>
</dbReference>
<keyword evidence="4" id="KW-0648">Protein biosynthesis</keyword>
<gene>
    <name evidence="5" type="ORF">PPACK8108_LOCUS25773</name>
</gene>
<dbReference type="GO" id="GO:0003743">
    <property type="term" value="F:translation initiation factor activity"/>
    <property type="evidence" value="ECO:0007669"/>
    <property type="project" value="UniProtKB-KW"/>
</dbReference>
<reference evidence="5" key="1">
    <citation type="submission" date="2022-06" db="EMBL/GenBank/DDBJ databases">
        <authorList>
            <consortium name="SYNGENTA / RWTH Aachen University"/>
        </authorList>
    </citation>
    <scope>NUCLEOTIDE SEQUENCE</scope>
</reference>
<proteinExistence type="predicted"/>
<evidence type="ECO:0000256" key="4">
    <source>
        <dbReference type="ARBA" id="ARBA00022917"/>
    </source>
</evidence>
<keyword evidence="2" id="KW-0396">Initiation factor</keyword>
<dbReference type="InterPro" id="IPR007783">
    <property type="entry name" value="eIF3d"/>
</dbReference>
<evidence type="ECO:0000256" key="2">
    <source>
        <dbReference type="ARBA" id="ARBA00022540"/>
    </source>
</evidence>
<organism evidence="5 6">
    <name type="scientific">Phakopsora pachyrhizi</name>
    <name type="common">Asian soybean rust disease fungus</name>
    <dbReference type="NCBI Taxonomy" id="170000"/>
    <lineage>
        <taxon>Eukaryota</taxon>
        <taxon>Fungi</taxon>
        <taxon>Dikarya</taxon>
        <taxon>Basidiomycota</taxon>
        <taxon>Pucciniomycotina</taxon>
        <taxon>Pucciniomycetes</taxon>
        <taxon>Pucciniales</taxon>
        <taxon>Phakopsoraceae</taxon>
        <taxon>Phakopsora</taxon>
    </lineage>
</organism>
<protein>
    <submittedName>
        <fullName evidence="5">Uncharacterized protein</fullName>
    </submittedName>
</protein>
<comment type="caution">
    <text evidence="5">The sequence shown here is derived from an EMBL/GenBank/DDBJ whole genome shotgun (WGS) entry which is preliminary data.</text>
</comment>
<evidence type="ECO:0000313" key="6">
    <source>
        <dbReference type="Proteomes" id="UP001153365"/>
    </source>
</evidence>
<accession>A0AAV0BUL7</accession>
<dbReference type="GO" id="GO:0005852">
    <property type="term" value="C:eukaryotic translation initiation factor 3 complex"/>
    <property type="evidence" value="ECO:0007669"/>
    <property type="project" value="InterPro"/>
</dbReference>
<dbReference type="Proteomes" id="UP001153365">
    <property type="component" value="Unassembled WGS sequence"/>
</dbReference>
<keyword evidence="1" id="KW-0963">Cytoplasm</keyword>
<evidence type="ECO:0000256" key="3">
    <source>
        <dbReference type="ARBA" id="ARBA00022884"/>
    </source>
</evidence>
<dbReference type="AlphaFoldDB" id="A0AAV0BUL7"/>
<evidence type="ECO:0000313" key="5">
    <source>
        <dbReference type="EMBL" id="CAH7690425.1"/>
    </source>
</evidence>
<sequence length="193" mass="21489">MNVIIGIKWKRQRQFDEDWIQPIRNSWRSRLHTAILIGTGGLCYQNLDLSLNECKDLTLLTGAEVNAMLRSGFLTTPCSKEQTAGDEDSFITICALSKFASNNQGSDGASNWRAKFNSQHGAVLATEKRSLPLDHGHYQEEGVEGRISKCCGGCRLRGIGEGSCYKPYHQEPDVGGLERGIKKLCRLKATEWI</sequence>